<evidence type="ECO:0008006" key="3">
    <source>
        <dbReference type="Google" id="ProtNLM"/>
    </source>
</evidence>
<evidence type="ECO:0000313" key="2">
    <source>
        <dbReference type="EMBL" id="GEU94212.1"/>
    </source>
</evidence>
<dbReference type="EMBL" id="BKCJ010011023">
    <property type="protein sequence ID" value="GEU94212.1"/>
    <property type="molecule type" value="Genomic_DNA"/>
</dbReference>
<keyword evidence="1" id="KW-1133">Transmembrane helix</keyword>
<sequence length="95" mass="9550">MKMVSLIGGGGCCDGGCGGFCDIYSGGDVGGIPSTVGYSKLVISVCAFSGAGLCGIVLLLFVVCNYILECLLVLMADNVAFGGSGSWEILSPLWA</sequence>
<gene>
    <name evidence="2" type="ORF">Tci_066190</name>
</gene>
<organism evidence="2">
    <name type="scientific">Tanacetum cinerariifolium</name>
    <name type="common">Dalmatian daisy</name>
    <name type="synonym">Chrysanthemum cinerariifolium</name>
    <dbReference type="NCBI Taxonomy" id="118510"/>
    <lineage>
        <taxon>Eukaryota</taxon>
        <taxon>Viridiplantae</taxon>
        <taxon>Streptophyta</taxon>
        <taxon>Embryophyta</taxon>
        <taxon>Tracheophyta</taxon>
        <taxon>Spermatophyta</taxon>
        <taxon>Magnoliopsida</taxon>
        <taxon>eudicotyledons</taxon>
        <taxon>Gunneridae</taxon>
        <taxon>Pentapetalae</taxon>
        <taxon>asterids</taxon>
        <taxon>campanulids</taxon>
        <taxon>Asterales</taxon>
        <taxon>Asteraceae</taxon>
        <taxon>Asteroideae</taxon>
        <taxon>Anthemideae</taxon>
        <taxon>Anthemidinae</taxon>
        <taxon>Tanacetum</taxon>
    </lineage>
</organism>
<accession>A0A6L2PB65</accession>
<proteinExistence type="predicted"/>
<dbReference type="AlphaFoldDB" id="A0A6L2PB65"/>
<reference evidence="2" key="1">
    <citation type="journal article" date="2019" name="Sci. Rep.">
        <title>Draft genome of Tanacetum cinerariifolium, the natural source of mosquito coil.</title>
        <authorList>
            <person name="Yamashiro T."/>
            <person name="Shiraishi A."/>
            <person name="Satake H."/>
            <person name="Nakayama K."/>
        </authorList>
    </citation>
    <scope>NUCLEOTIDE SEQUENCE</scope>
</reference>
<keyword evidence="1" id="KW-0472">Membrane</keyword>
<name>A0A6L2PB65_TANCI</name>
<keyword evidence="1" id="KW-0812">Transmembrane</keyword>
<protein>
    <recommendedName>
        <fullName evidence="3">Transmembrane protein</fullName>
    </recommendedName>
</protein>
<feature type="transmembrane region" description="Helical" evidence="1">
    <location>
        <begin position="41"/>
        <end position="68"/>
    </location>
</feature>
<comment type="caution">
    <text evidence="2">The sequence shown here is derived from an EMBL/GenBank/DDBJ whole genome shotgun (WGS) entry which is preliminary data.</text>
</comment>
<evidence type="ECO:0000256" key="1">
    <source>
        <dbReference type="SAM" id="Phobius"/>
    </source>
</evidence>